<dbReference type="PaxDb" id="411470-RUMGNA_01409"/>
<gene>
    <name evidence="1" type="ORF">RUMGNA_01409</name>
</gene>
<dbReference type="EMBL" id="AAYG02000011">
    <property type="protein sequence ID" value="EDN78105.1"/>
    <property type="molecule type" value="Genomic_DNA"/>
</dbReference>
<accession>A7B1I3</accession>
<protein>
    <submittedName>
        <fullName evidence="1">Uncharacterized protein</fullName>
    </submittedName>
</protein>
<reference evidence="1 2" key="1">
    <citation type="submission" date="2007-04" db="EMBL/GenBank/DDBJ databases">
        <authorList>
            <person name="Fulton L."/>
            <person name="Clifton S."/>
            <person name="Fulton B."/>
            <person name="Xu J."/>
            <person name="Minx P."/>
            <person name="Pepin K.H."/>
            <person name="Johnson M."/>
            <person name="Thiruvilangam P."/>
            <person name="Bhonagiri V."/>
            <person name="Nash W.E."/>
            <person name="Mardis E.R."/>
            <person name="Wilson R.K."/>
        </authorList>
    </citation>
    <scope>NUCLEOTIDE SEQUENCE [LARGE SCALE GENOMIC DNA]</scope>
    <source>
        <strain evidence="1 2">ATCC 29149</strain>
    </source>
</reference>
<dbReference type="AlphaFoldDB" id="A7B1I3"/>
<dbReference type="Proteomes" id="UP000004410">
    <property type="component" value="Unassembled WGS sequence"/>
</dbReference>
<comment type="caution">
    <text evidence="1">The sequence shown here is derived from an EMBL/GenBank/DDBJ whole genome shotgun (WGS) entry which is preliminary data.</text>
</comment>
<reference evidence="1 2" key="2">
    <citation type="submission" date="2007-06" db="EMBL/GenBank/DDBJ databases">
        <title>Draft genome sequence of Ruminococcus gnavus (ATCC 29149).</title>
        <authorList>
            <person name="Sudarsanam P."/>
            <person name="Ley R."/>
            <person name="Guruge J."/>
            <person name="Turnbaugh P.J."/>
            <person name="Mahowald M."/>
            <person name="Liep D."/>
            <person name="Gordon J."/>
        </authorList>
    </citation>
    <scope>NUCLEOTIDE SEQUENCE [LARGE SCALE GENOMIC DNA]</scope>
    <source>
        <strain evidence="1 2">ATCC 29149</strain>
    </source>
</reference>
<sequence>MIRKTIGIMQDTRIFNNIESAYASQSGFGFDICSISSEL</sequence>
<organism evidence="1 2">
    <name type="scientific">Mediterraneibacter gnavus (strain ATCC 29149 / DSM 114966 / JCM 6515 / VPI C7-9)</name>
    <name type="common">Ruminococcus gnavus</name>
    <dbReference type="NCBI Taxonomy" id="411470"/>
    <lineage>
        <taxon>Bacteria</taxon>
        <taxon>Bacillati</taxon>
        <taxon>Bacillota</taxon>
        <taxon>Clostridia</taxon>
        <taxon>Lachnospirales</taxon>
        <taxon>Lachnospiraceae</taxon>
        <taxon>Mediterraneibacter</taxon>
    </lineage>
</organism>
<evidence type="ECO:0000313" key="2">
    <source>
        <dbReference type="Proteomes" id="UP000004410"/>
    </source>
</evidence>
<evidence type="ECO:0000313" key="1">
    <source>
        <dbReference type="EMBL" id="EDN78105.1"/>
    </source>
</evidence>
<name>A7B1I3_MEDG7</name>
<proteinExistence type="predicted"/>